<evidence type="ECO:0000313" key="2">
    <source>
        <dbReference type="EMBL" id="JAD65208.1"/>
    </source>
</evidence>
<sequence length="50" mass="5537">MQLPKKPSPRGGRRRRRQSALTMKWASASALYNAGLARTVDVHDRAAMAT</sequence>
<feature type="region of interest" description="Disordered" evidence="1">
    <location>
        <begin position="1"/>
        <end position="20"/>
    </location>
</feature>
<name>A0A0A9BSN8_ARUDO</name>
<dbReference type="EMBL" id="GBRH01232687">
    <property type="protein sequence ID" value="JAD65208.1"/>
    <property type="molecule type" value="Transcribed_RNA"/>
</dbReference>
<evidence type="ECO:0000256" key="1">
    <source>
        <dbReference type="SAM" id="MobiDB-lite"/>
    </source>
</evidence>
<protein>
    <submittedName>
        <fullName evidence="2">Uncharacterized protein</fullName>
    </submittedName>
</protein>
<proteinExistence type="predicted"/>
<reference evidence="2" key="2">
    <citation type="journal article" date="2015" name="Data Brief">
        <title>Shoot transcriptome of the giant reed, Arundo donax.</title>
        <authorList>
            <person name="Barrero R.A."/>
            <person name="Guerrero F.D."/>
            <person name="Moolhuijzen P."/>
            <person name="Goolsby J.A."/>
            <person name="Tidwell J."/>
            <person name="Bellgard S.E."/>
            <person name="Bellgard M.I."/>
        </authorList>
    </citation>
    <scope>NUCLEOTIDE SEQUENCE</scope>
    <source>
        <tissue evidence="2">Shoot tissue taken approximately 20 cm above the soil surface</tissue>
    </source>
</reference>
<accession>A0A0A9BSN8</accession>
<organism evidence="2">
    <name type="scientific">Arundo donax</name>
    <name type="common">Giant reed</name>
    <name type="synonym">Donax arundinaceus</name>
    <dbReference type="NCBI Taxonomy" id="35708"/>
    <lineage>
        <taxon>Eukaryota</taxon>
        <taxon>Viridiplantae</taxon>
        <taxon>Streptophyta</taxon>
        <taxon>Embryophyta</taxon>
        <taxon>Tracheophyta</taxon>
        <taxon>Spermatophyta</taxon>
        <taxon>Magnoliopsida</taxon>
        <taxon>Liliopsida</taxon>
        <taxon>Poales</taxon>
        <taxon>Poaceae</taxon>
        <taxon>PACMAD clade</taxon>
        <taxon>Arundinoideae</taxon>
        <taxon>Arundineae</taxon>
        <taxon>Arundo</taxon>
    </lineage>
</organism>
<dbReference type="AlphaFoldDB" id="A0A0A9BSN8"/>
<reference evidence="2" key="1">
    <citation type="submission" date="2014-09" db="EMBL/GenBank/DDBJ databases">
        <authorList>
            <person name="Magalhaes I.L.F."/>
            <person name="Oliveira U."/>
            <person name="Santos F.R."/>
            <person name="Vidigal T.H.D.A."/>
            <person name="Brescovit A.D."/>
            <person name="Santos A.J."/>
        </authorList>
    </citation>
    <scope>NUCLEOTIDE SEQUENCE</scope>
    <source>
        <tissue evidence="2">Shoot tissue taken approximately 20 cm above the soil surface</tissue>
    </source>
</reference>
<feature type="compositionally biased region" description="Basic residues" evidence="1">
    <location>
        <begin position="7"/>
        <end position="18"/>
    </location>
</feature>